<dbReference type="AlphaFoldDB" id="A0A6J6N919"/>
<dbReference type="InterPro" id="IPR001478">
    <property type="entry name" value="PDZ"/>
</dbReference>
<dbReference type="GO" id="GO:0006508">
    <property type="term" value="P:proteolysis"/>
    <property type="evidence" value="ECO:0007669"/>
    <property type="project" value="UniProtKB-KW"/>
</dbReference>
<evidence type="ECO:0000256" key="2">
    <source>
        <dbReference type="ARBA" id="ARBA00022801"/>
    </source>
</evidence>
<dbReference type="Gene3D" id="2.30.42.10">
    <property type="match status" value="1"/>
</dbReference>
<dbReference type="PANTHER" id="PTHR43343:SF3">
    <property type="entry name" value="PROTEASE DO-LIKE 8, CHLOROPLASTIC"/>
    <property type="match status" value="1"/>
</dbReference>
<dbReference type="GO" id="GO:0004252">
    <property type="term" value="F:serine-type endopeptidase activity"/>
    <property type="evidence" value="ECO:0007669"/>
    <property type="project" value="InterPro"/>
</dbReference>
<feature type="domain" description="PDZ" evidence="3">
    <location>
        <begin position="286"/>
        <end position="389"/>
    </location>
</feature>
<dbReference type="PANTHER" id="PTHR43343">
    <property type="entry name" value="PEPTIDASE S12"/>
    <property type="match status" value="1"/>
</dbReference>
<reference evidence="4" key="1">
    <citation type="submission" date="2020-05" db="EMBL/GenBank/DDBJ databases">
        <authorList>
            <person name="Chiriac C."/>
            <person name="Salcher M."/>
            <person name="Ghai R."/>
            <person name="Kavagutti S V."/>
        </authorList>
    </citation>
    <scope>NUCLEOTIDE SEQUENCE</scope>
</reference>
<dbReference type="InterPro" id="IPR036034">
    <property type="entry name" value="PDZ_sf"/>
</dbReference>
<dbReference type="InterPro" id="IPR009003">
    <property type="entry name" value="Peptidase_S1_PA"/>
</dbReference>
<dbReference type="Gene3D" id="2.40.10.120">
    <property type="match status" value="1"/>
</dbReference>
<dbReference type="SUPFAM" id="SSF50494">
    <property type="entry name" value="Trypsin-like serine proteases"/>
    <property type="match status" value="1"/>
</dbReference>
<dbReference type="SUPFAM" id="SSF50156">
    <property type="entry name" value="PDZ domain-like"/>
    <property type="match status" value="1"/>
</dbReference>
<dbReference type="PRINTS" id="PR00834">
    <property type="entry name" value="PROTEASES2C"/>
</dbReference>
<organism evidence="4">
    <name type="scientific">freshwater metagenome</name>
    <dbReference type="NCBI Taxonomy" id="449393"/>
    <lineage>
        <taxon>unclassified sequences</taxon>
        <taxon>metagenomes</taxon>
        <taxon>ecological metagenomes</taxon>
    </lineage>
</organism>
<name>A0A6J6N919_9ZZZZ</name>
<dbReference type="EMBL" id="CAEZXP010000001">
    <property type="protein sequence ID" value="CAB4683151.1"/>
    <property type="molecule type" value="Genomic_DNA"/>
</dbReference>
<keyword evidence="1" id="KW-0645">Protease</keyword>
<proteinExistence type="predicted"/>
<evidence type="ECO:0000256" key="1">
    <source>
        <dbReference type="ARBA" id="ARBA00022670"/>
    </source>
</evidence>
<keyword evidence="2" id="KW-0378">Hydrolase</keyword>
<evidence type="ECO:0000259" key="3">
    <source>
        <dbReference type="Pfam" id="PF13180"/>
    </source>
</evidence>
<dbReference type="Pfam" id="PF13180">
    <property type="entry name" value="PDZ_2"/>
    <property type="match status" value="1"/>
</dbReference>
<evidence type="ECO:0000313" key="4">
    <source>
        <dbReference type="EMBL" id="CAB4683151.1"/>
    </source>
</evidence>
<accession>A0A6J6N919</accession>
<sequence>MRGWRLGVVVAVAATAGGAVALIVGDSTGWIGSSRPVLSPPPSSSDGLRQIVVAKPVLSRSFRPAKIYAQRSPGVVTISSEFAGPENTGIATELGSGFVVSLGGAVLTAAHVITQQGQSGVEPAEAVFVTFPDGDRLKAKIVGWDLIDDVGVLTIDPDAHDLRPIPIGDSRRLTVGEPVAAIGSPLGGPDALTVGVISALQRVIPSLITSSDLLNTIQIDAPIAHGNSGGPILNAKGEAIGIAAQTQIGPNGGFDGVGYAVPIHVAQHSLNQLLSTGHVLYAWAGVSAEDLTPAIAKRFGYAARHGALVDGIALGGPAASAGIQPGHKNVAFLDQQITVGGDAVVAVDGIPVTDANDLARIVAEDLRPGEYAHFAIVRGRQRLSLRVQLGSRSYEQR</sequence>
<protein>
    <submittedName>
        <fullName evidence="4">Unannotated protein</fullName>
    </submittedName>
</protein>
<dbReference type="InterPro" id="IPR001940">
    <property type="entry name" value="Peptidase_S1C"/>
</dbReference>
<gene>
    <name evidence="4" type="ORF">UFOPK2399_00087</name>
</gene>
<dbReference type="InterPro" id="IPR051201">
    <property type="entry name" value="Chloro_Bact_Ser_Proteases"/>
</dbReference>
<dbReference type="Pfam" id="PF13365">
    <property type="entry name" value="Trypsin_2"/>
    <property type="match status" value="1"/>
</dbReference>